<dbReference type="EMBL" id="VSWC01000170">
    <property type="protein sequence ID" value="KAA1071762.1"/>
    <property type="molecule type" value="Genomic_DNA"/>
</dbReference>
<proteinExistence type="predicted"/>
<evidence type="ECO:0000256" key="1">
    <source>
        <dbReference type="SAM" id="MobiDB-lite"/>
    </source>
</evidence>
<dbReference type="AlphaFoldDB" id="A0A5B0RJM9"/>
<gene>
    <name evidence="2" type="ORF">PGT21_018630</name>
    <name evidence="3" type="ORF">PGTUg99_017353</name>
</gene>
<dbReference type="OrthoDB" id="2517944at2759"/>
<evidence type="ECO:0000313" key="3">
    <source>
        <dbReference type="EMBL" id="KAA1125897.1"/>
    </source>
</evidence>
<evidence type="ECO:0000313" key="5">
    <source>
        <dbReference type="Proteomes" id="UP000325313"/>
    </source>
</evidence>
<dbReference type="Proteomes" id="UP000325313">
    <property type="component" value="Unassembled WGS sequence"/>
</dbReference>
<comment type="caution">
    <text evidence="3">The sequence shown here is derived from an EMBL/GenBank/DDBJ whole genome shotgun (WGS) entry which is preliminary data.</text>
</comment>
<organism evidence="3 5">
    <name type="scientific">Puccinia graminis f. sp. tritici</name>
    <dbReference type="NCBI Taxonomy" id="56615"/>
    <lineage>
        <taxon>Eukaryota</taxon>
        <taxon>Fungi</taxon>
        <taxon>Dikarya</taxon>
        <taxon>Basidiomycota</taxon>
        <taxon>Pucciniomycotina</taxon>
        <taxon>Pucciniomycetes</taxon>
        <taxon>Pucciniales</taxon>
        <taxon>Pucciniaceae</taxon>
        <taxon>Puccinia</taxon>
    </lineage>
</organism>
<evidence type="ECO:0000313" key="2">
    <source>
        <dbReference type="EMBL" id="KAA1071762.1"/>
    </source>
</evidence>
<protein>
    <submittedName>
        <fullName evidence="3">Uncharacterized protein</fullName>
    </submittedName>
</protein>
<sequence>MLQQDRGRLASSPSRFLFLFIPPRTSHSPSKFQTNSPILVVTLSECPMGPKPHQDGAAGPAPPKSAPAAVGSSPRTAPPGSFPATRPHFHLPSRMRPTAEVTRSNAIRRPSGGPPSRKDSEVNGSLALGLTPTSPPPPTPLTQMPPMKTSTLALAPLPPVLPVLPFPRPPRRARVPHHRNAMIILAPQDLPQELRDIQLDVSITQDDST</sequence>
<accession>A0A5B0RJM9</accession>
<evidence type="ECO:0000313" key="4">
    <source>
        <dbReference type="Proteomes" id="UP000324748"/>
    </source>
</evidence>
<feature type="region of interest" description="Disordered" evidence="1">
    <location>
        <begin position="46"/>
        <end position="142"/>
    </location>
</feature>
<reference evidence="4 5" key="1">
    <citation type="submission" date="2019-05" db="EMBL/GenBank/DDBJ databases">
        <title>Emergence of the Ug99 lineage of the wheat stem rust pathogen through somatic hybridization.</title>
        <authorList>
            <person name="Li F."/>
            <person name="Upadhyaya N.M."/>
            <person name="Sperschneider J."/>
            <person name="Matny O."/>
            <person name="Nguyen-Phuc H."/>
            <person name="Mago R."/>
            <person name="Raley C."/>
            <person name="Miller M.E."/>
            <person name="Silverstein K.A.T."/>
            <person name="Henningsen E."/>
            <person name="Hirsch C.D."/>
            <person name="Visser B."/>
            <person name="Pretorius Z.A."/>
            <person name="Steffenson B.J."/>
            <person name="Schwessinger B."/>
            <person name="Dodds P.N."/>
            <person name="Figueroa M."/>
        </authorList>
    </citation>
    <scope>NUCLEOTIDE SEQUENCE [LARGE SCALE GENOMIC DNA]</scope>
    <source>
        <strain evidence="2">21-0</strain>
        <strain evidence="3 5">Ug99</strain>
    </source>
</reference>
<dbReference type="EMBL" id="VDEP01000174">
    <property type="protein sequence ID" value="KAA1125897.1"/>
    <property type="molecule type" value="Genomic_DNA"/>
</dbReference>
<dbReference type="Proteomes" id="UP000324748">
    <property type="component" value="Unassembled WGS sequence"/>
</dbReference>
<keyword evidence="4" id="KW-1185">Reference proteome</keyword>
<name>A0A5B0RJM9_PUCGR</name>